<comment type="caution">
    <text evidence="1">The sequence shown here is derived from an EMBL/GenBank/DDBJ whole genome shotgun (WGS) entry which is preliminary data.</text>
</comment>
<dbReference type="Gene3D" id="2.60.40.10">
    <property type="entry name" value="Immunoglobulins"/>
    <property type="match status" value="1"/>
</dbReference>
<feature type="non-terminal residue" evidence="1">
    <location>
        <position position="286"/>
    </location>
</feature>
<feature type="non-terminal residue" evidence="1">
    <location>
        <position position="1"/>
    </location>
</feature>
<sequence>FKVGLIALIINPVYGEAGSKLSITGIGFKADSSYNVTFGTILYEDYGVGVTSGEAISDIFYVPNVGTGVYDMTITDEDENEMTVEFRVTAVTGVTLDPAMAPNTYNVTVEGYNFADHIDTVDFVLYNATEEWGMNVMQTVTPGTPVKTDIDGNFTAWWEVLDEDTLSLGDYTINITGYDDFFLQIPFSVVEARVDVAPRKALFDRGDTIQFNVKNDFKFSESYMKIWDPYENLYWQTDAFGEWLKVGDIYTVPYYLQTSGKNTMELSQDAPLGTWVYVFYETGTTE</sequence>
<protein>
    <recommendedName>
        <fullName evidence="2">IPT/TIG domain-containing protein</fullName>
    </recommendedName>
</protein>
<accession>X1T4Q2</accession>
<evidence type="ECO:0008006" key="2">
    <source>
        <dbReference type="Google" id="ProtNLM"/>
    </source>
</evidence>
<reference evidence="1" key="1">
    <citation type="journal article" date="2014" name="Front. Microbiol.">
        <title>High frequency of phylogenetically diverse reductive dehalogenase-homologous genes in deep subseafloor sedimentary metagenomes.</title>
        <authorList>
            <person name="Kawai M."/>
            <person name="Futagami T."/>
            <person name="Toyoda A."/>
            <person name="Takaki Y."/>
            <person name="Nishi S."/>
            <person name="Hori S."/>
            <person name="Arai W."/>
            <person name="Tsubouchi T."/>
            <person name="Morono Y."/>
            <person name="Uchiyama I."/>
            <person name="Ito T."/>
            <person name="Fujiyama A."/>
            <person name="Inagaki F."/>
            <person name="Takami H."/>
        </authorList>
    </citation>
    <scope>NUCLEOTIDE SEQUENCE</scope>
    <source>
        <strain evidence="1">Expedition CK06-06</strain>
    </source>
</reference>
<evidence type="ECO:0000313" key="1">
    <source>
        <dbReference type="EMBL" id="GAJ00303.1"/>
    </source>
</evidence>
<proteinExistence type="predicted"/>
<dbReference type="EMBL" id="BARW01015913">
    <property type="protein sequence ID" value="GAJ00303.1"/>
    <property type="molecule type" value="Genomic_DNA"/>
</dbReference>
<organism evidence="1">
    <name type="scientific">marine sediment metagenome</name>
    <dbReference type="NCBI Taxonomy" id="412755"/>
    <lineage>
        <taxon>unclassified sequences</taxon>
        <taxon>metagenomes</taxon>
        <taxon>ecological metagenomes</taxon>
    </lineage>
</organism>
<name>X1T4Q2_9ZZZZ</name>
<dbReference type="InterPro" id="IPR013783">
    <property type="entry name" value="Ig-like_fold"/>
</dbReference>
<gene>
    <name evidence="1" type="ORF">S12H4_27823</name>
</gene>
<dbReference type="AlphaFoldDB" id="X1T4Q2"/>